<dbReference type="EMBL" id="BSPX01000007">
    <property type="protein sequence ID" value="GLT21402.1"/>
    <property type="molecule type" value="Genomic_DNA"/>
</dbReference>
<name>A0ABQ6F9S4_9RHOO</name>
<protein>
    <recommendedName>
        <fullName evidence="3">Polysaccharide deacetylase</fullName>
    </recommendedName>
</protein>
<reference evidence="2" key="1">
    <citation type="journal article" date="2019" name="Int. J. Syst. Evol. Microbiol.">
        <title>The Global Catalogue of Microorganisms (GCM) 10K type strain sequencing project: providing services to taxonomists for standard genome sequencing and annotation.</title>
        <authorList>
            <consortium name="The Broad Institute Genomics Platform"/>
            <consortium name="The Broad Institute Genome Sequencing Center for Infectious Disease"/>
            <person name="Wu L."/>
            <person name="Ma J."/>
        </authorList>
    </citation>
    <scope>NUCLEOTIDE SEQUENCE [LARGE SCALE GENOMIC DNA]</scope>
    <source>
        <strain evidence="2">NBRC 102407</strain>
    </source>
</reference>
<organism evidence="1 2">
    <name type="scientific">Zoogloea oryzae</name>
    <dbReference type="NCBI Taxonomy" id="310767"/>
    <lineage>
        <taxon>Bacteria</taxon>
        <taxon>Pseudomonadati</taxon>
        <taxon>Pseudomonadota</taxon>
        <taxon>Betaproteobacteria</taxon>
        <taxon>Rhodocyclales</taxon>
        <taxon>Zoogloeaceae</taxon>
        <taxon>Zoogloea</taxon>
    </lineage>
</organism>
<dbReference type="CDD" id="cd10933">
    <property type="entry name" value="CE4_u9"/>
    <property type="match status" value="1"/>
</dbReference>
<accession>A0ABQ6F9S4</accession>
<gene>
    <name evidence="1" type="ORF">GCM10007933_08540</name>
</gene>
<dbReference type="SUPFAM" id="SSF88713">
    <property type="entry name" value="Glycoside hydrolase/deacetylase"/>
    <property type="match status" value="1"/>
</dbReference>
<keyword evidence="2" id="KW-1185">Reference proteome</keyword>
<dbReference type="Gene3D" id="3.20.20.370">
    <property type="entry name" value="Glycoside hydrolase/deacetylase"/>
    <property type="match status" value="1"/>
</dbReference>
<evidence type="ECO:0000313" key="1">
    <source>
        <dbReference type="EMBL" id="GLT21402.1"/>
    </source>
</evidence>
<sequence length="323" mass="35570">MPDPVKVYLTFDIEVWCGGWKDLDAKFPASFERYVYGRSSAGDYALPKTLEILDRNGLKGVFFVEPLFAARFGVEHLATIVDLIRAGGHDVQLHLHPEWSDELRPLPFPGANRKRQHLAYYTLEEQTILIRKGLDLMAQVGCHPIAFRAGSFAASADTFRALEACGLGLDFSLNEVSADSAPDLRGQADFIQPSLIGAVKSVPMTIFRDGTGRLRPAQLGSCSVAELEGALESTRALGIGHFVLLSHNFEMLKQGRSNPDGIVVRRFEKLCKLLAARRDEFTVSTTAMLPTFKADPQKVSLPSVGLPATLWRLGEQAARRFIG</sequence>
<comment type="caution">
    <text evidence="1">The sequence shown here is derived from an EMBL/GenBank/DDBJ whole genome shotgun (WGS) entry which is preliminary data.</text>
</comment>
<proteinExistence type="predicted"/>
<dbReference type="RefSeq" id="WP_284186849.1">
    <property type="nucleotide sequence ID" value="NZ_BSPX01000007.1"/>
</dbReference>
<evidence type="ECO:0000313" key="2">
    <source>
        <dbReference type="Proteomes" id="UP001157167"/>
    </source>
</evidence>
<dbReference type="InterPro" id="IPR011330">
    <property type="entry name" value="Glyco_hydro/deAcase_b/a-brl"/>
</dbReference>
<dbReference type="Proteomes" id="UP001157167">
    <property type="component" value="Unassembled WGS sequence"/>
</dbReference>
<evidence type="ECO:0008006" key="3">
    <source>
        <dbReference type="Google" id="ProtNLM"/>
    </source>
</evidence>